<dbReference type="Gene3D" id="3.10.20.90">
    <property type="entry name" value="Phosphatidylinositol 3-kinase Catalytic Subunit, Chain A, domain 1"/>
    <property type="match status" value="1"/>
</dbReference>
<accession>A0ABD6EP65</accession>
<dbReference type="EMBL" id="JBGFUD010006994">
    <property type="protein sequence ID" value="MFH4981325.1"/>
    <property type="molecule type" value="Genomic_DNA"/>
</dbReference>
<proteinExistence type="predicted"/>
<name>A0ABD6EP65_9BILA</name>
<sequence>MKICIKTMAGGNYPIEIDENAPLSALRQAIHEVLGTPVDMQRLIFQGHGLTDNERSLKNYGIKDGLVVHMVVRQANMPPPTPAAPATQHRSTTLTRGNAPAFLLPLEAHRGRSFGGSRPSSHTNLISGTLVISRSSIFEDVSQLTTLIERVVSSVVTPLGNSVAAHVQPQTSDSASSDLSYLITIRGNSDVVLDSGALERMAQLLDGVTRNEHALDILNVRIIILSQL</sequence>
<dbReference type="PANTHER" id="PTHR15204">
    <property type="entry name" value="LARGE PROLINE-RICH PROTEIN BAG6"/>
    <property type="match status" value="1"/>
</dbReference>
<evidence type="ECO:0000313" key="2">
    <source>
        <dbReference type="EMBL" id="MFH4981325.1"/>
    </source>
</evidence>
<dbReference type="Proteomes" id="UP001608902">
    <property type="component" value="Unassembled WGS sequence"/>
</dbReference>
<feature type="domain" description="Ubiquitin-like" evidence="1">
    <location>
        <begin position="1"/>
        <end position="77"/>
    </location>
</feature>
<dbReference type="CDD" id="cd17039">
    <property type="entry name" value="Ubl_ubiquitin_like"/>
    <property type="match status" value="1"/>
</dbReference>
<comment type="caution">
    <text evidence="2">The sequence shown here is derived from an EMBL/GenBank/DDBJ whole genome shotgun (WGS) entry which is preliminary data.</text>
</comment>
<dbReference type="PROSITE" id="PS50053">
    <property type="entry name" value="UBIQUITIN_2"/>
    <property type="match status" value="1"/>
</dbReference>
<dbReference type="PANTHER" id="PTHR15204:SF0">
    <property type="entry name" value="LARGE PROLINE-RICH PROTEIN BAG6"/>
    <property type="match status" value="1"/>
</dbReference>
<gene>
    <name evidence="2" type="ORF">AB6A40_008034</name>
</gene>
<dbReference type="AlphaFoldDB" id="A0ABD6EP65"/>
<dbReference type="SMART" id="SM00213">
    <property type="entry name" value="UBQ"/>
    <property type="match status" value="1"/>
</dbReference>
<reference evidence="2 3" key="1">
    <citation type="submission" date="2024-08" db="EMBL/GenBank/DDBJ databases">
        <title>Gnathostoma spinigerum genome.</title>
        <authorList>
            <person name="Gonzalez-Bertolin B."/>
            <person name="Monzon S."/>
            <person name="Zaballos A."/>
            <person name="Jimenez P."/>
            <person name="Dekumyoy P."/>
            <person name="Varona S."/>
            <person name="Cuesta I."/>
            <person name="Sumanam S."/>
            <person name="Adisakwattana P."/>
            <person name="Gasser R.B."/>
            <person name="Hernandez-Gonzalez A."/>
            <person name="Young N.D."/>
            <person name="Perteguer M.J."/>
        </authorList>
    </citation>
    <scope>NUCLEOTIDE SEQUENCE [LARGE SCALE GENOMIC DNA]</scope>
    <source>
        <strain evidence="2">AL3</strain>
        <tissue evidence="2">Liver</tissue>
    </source>
</reference>
<evidence type="ECO:0000313" key="3">
    <source>
        <dbReference type="Proteomes" id="UP001608902"/>
    </source>
</evidence>
<dbReference type="InterPro" id="IPR000626">
    <property type="entry name" value="Ubiquitin-like_dom"/>
</dbReference>
<dbReference type="SUPFAM" id="SSF54236">
    <property type="entry name" value="Ubiquitin-like"/>
    <property type="match status" value="1"/>
</dbReference>
<dbReference type="Pfam" id="PF00240">
    <property type="entry name" value="ubiquitin"/>
    <property type="match status" value="1"/>
</dbReference>
<keyword evidence="3" id="KW-1185">Reference proteome</keyword>
<organism evidence="2 3">
    <name type="scientific">Gnathostoma spinigerum</name>
    <dbReference type="NCBI Taxonomy" id="75299"/>
    <lineage>
        <taxon>Eukaryota</taxon>
        <taxon>Metazoa</taxon>
        <taxon>Ecdysozoa</taxon>
        <taxon>Nematoda</taxon>
        <taxon>Chromadorea</taxon>
        <taxon>Rhabditida</taxon>
        <taxon>Spirurina</taxon>
        <taxon>Gnathostomatomorpha</taxon>
        <taxon>Gnathostomatoidea</taxon>
        <taxon>Gnathostomatidae</taxon>
        <taxon>Gnathostoma</taxon>
    </lineage>
</organism>
<protein>
    <recommendedName>
        <fullName evidence="1">Ubiquitin-like domain-containing protein</fullName>
    </recommendedName>
</protein>
<evidence type="ECO:0000259" key="1">
    <source>
        <dbReference type="PROSITE" id="PS50053"/>
    </source>
</evidence>
<dbReference type="InterPro" id="IPR029071">
    <property type="entry name" value="Ubiquitin-like_domsf"/>
</dbReference>